<feature type="region of interest" description="Disordered" evidence="1">
    <location>
        <begin position="1"/>
        <end position="22"/>
    </location>
</feature>
<keyword evidence="3" id="KW-1185">Reference proteome</keyword>
<feature type="compositionally biased region" description="Basic and acidic residues" evidence="1">
    <location>
        <begin position="83"/>
        <end position="95"/>
    </location>
</feature>
<dbReference type="EMBL" id="ML119668">
    <property type="protein sequence ID" value="RPA82934.1"/>
    <property type="molecule type" value="Genomic_DNA"/>
</dbReference>
<organism evidence="2 3">
    <name type="scientific">Ascobolus immersus RN42</name>
    <dbReference type="NCBI Taxonomy" id="1160509"/>
    <lineage>
        <taxon>Eukaryota</taxon>
        <taxon>Fungi</taxon>
        <taxon>Dikarya</taxon>
        <taxon>Ascomycota</taxon>
        <taxon>Pezizomycotina</taxon>
        <taxon>Pezizomycetes</taxon>
        <taxon>Pezizales</taxon>
        <taxon>Ascobolaceae</taxon>
        <taxon>Ascobolus</taxon>
    </lineage>
</organism>
<reference evidence="2 3" key="1">
    <citation type="journal article" date="2018" name="Nat. Ecol. Evol.">
        <title>Pezizomycetes genomes reveal the molecular basis of ectomycorrhizal truffle lifestyle.</title>
        <authorList>
            <person name="Murat C."/>
            <person name="Payen T."/>
            <person name="Noel B."/>
            <person name="Kuo A."/>
            <person name="Morin E."/>
            <person name="Chen J."/>
            <person name="Kohler A."/>
            <person name="Krizsan K."/>
            <person name="Balestrini R."/>
            <person name="Da Silva C."/>
            <person name="Montanini B."/>
            <person name="Hainaut M."/>
            <person name="Levati E."/>
            <person name="Barry K.W."/>
            <person name="Belfiori B."/>
            <person name="Cichocki N."/>
            <person name="Clum A."/>
            <person name="Dockter R.B."/>
            <person name="Fauchery L."/>
            <person name="Guy J."/>
            <person name="Iotti M."/>
            <person name="Le Tacon F."/>
            <person name="Lindquist E.A."/>
            <person name="Lipzen A."/>
            <person name="Malagnac F."/>
            <person name="Mello A."/>
            <person name="Molinier V."/>
            <person name="Miyauchi S."/>
            <person name="Poulain J."/>
            <person name="Riccioni C."/>
            <person name="Rubini A."/>
            <person name="Sitrit Y."/>
            <person name="Splivallo R."/>
            <person name="Traeger S."/>
            <person name="Wang M."/>
            <person name="Zifcakova L."/>
            <person name="Wipf D."/>
            <person name="Zambonelli A."/>
            <person name="Paolocci F."/>
            <person name="Nowrousian M."/>
            <person name="Ottonello S."/>
            <person name="Baldrian P."/>
            <person name="Spatafora J.W."/>
            <person name="Henrissat B."/>
            <person name="Nagy L.G."/>
            <person name="Aury J.M."/>
            <person name="Wincker P."/>
            <person name="Grigoriev I.V."/>
            <person name="Bonfante P."/>
            <person name="Martin F.M."/>
        </authorList>
    </citation>
    <scope>NUCLEOTIDE SEQUENCE [LARGE SCALE GENOMIC DNA]</scope>
    <source>
        <strain evidence="2 3">RN42</strain>
    </source>
</reference>
<feature type="compositionally biased region" description="Low complexity" evidence="1">
    <location>
        <begin position="105"/>
        <end position="123"/>
    </location>
</feature>
<protein>
    <submittedName>
        <fullName evidence="2">Uncharacterized protein</fullName>
    </submittedName>
</protein>
<dbReference type="AlphaFoldDB" id="A0A3N4IMW2"/>
<feature type="region of interest" description="Disordered" evidence="1">
    <location>
        <begin position="62"/>
        <end position="138"/>
    </location>
</feature>
<evidence type="ECO:0000313" key="3">
    <source>
        <dbReference type="Proteomes" id="UP000275078"/>
    </source>
</evidence>
<accession>A0A3N4IMW2</accession>
<name>A0A3N4IMW2_ASCIM</name>
<evidence type="ECO:0000313" key="2">
    <source>
        <dbReference type="EMBL" id="RPA82934.1"/>
    </source>
</evidence>
<evidence type="ECO:0000256" key="1">
    <source>
        <dbReference type="SAM" id="MobiDB-lite"/>
    </source>
</evidence>
<proteinExistence type="predicted"/>
<gene>
    <name evidence="2" type="ORF">BJ508DRAFT_325093</name>
</gene>
<sequence>MLPDSDSRPLVHDDPQGNTAHTEPIPAILCAYGPVSQISSYYQSMDPLADHYVRQVMAPIPHGHDRLSDRSNSTPSPSPLPECPHEDESADDRETLFAPSSIPDSQPHSPESPSSTSATITSSHAIDGDNTDTRGNAIEAQSPGAFTEGKVECVCELIPRFSRTVVCVVADDLEYGQTLTCIAVIVIGFDDVLLSGNRKRPRINKTHTYSGGLRKAGNGATGVMMYTYNDNRMGGWVREGNELERMKAIMMENRDQERDISVVITCYWYRRFNWHGYSCWNGSADWKAYYSAGSSSGEYTDITTADGFSDGPSDWSC</sequence>
<feature type="compositionally biased region" description="Basic and acidic residues" evidence="1">
    <location>
        <begin position="1"/>
        <end position="15"/>
    </location>
</feature>
<dbReference type="Proteomes" id="UP000275078">
    <property type="component" value="Unassembled WGS sequence"/>
</dbReference>